<gene>
    <name evidence="3" type="primary">LOC108629203</name>
</gene>
<protein>
    <submittedName>
        <fullName evidence="3">Uncharacterized protein LOC108629203 isoform X1</fullName>
    </submittedName>
</protein>
<dbReference type="GO" id="GO:0003676">
    <property type="term" value="F:nucleic acid binding"/>
    <property type="evidence" value="ECO:0007669"/>
    <property type="project" value="InterPro"/>
</dbReference>
<feature type="region of interest" description="Disordered" evidence="1">
    <location>
        <begin position="475"/>
        <end position="496"/>
    </location>
</feature>
<dbReference type="RefSeq" id="XP_017887183.2">
    <property type="nucleotide sequence ID" value="XM_018031694.2"/>
</dbReference>
<accession>A0AAJ7J861</accession>
<dbReference type="PANTHER" id="PTHR33939:SF1">
    <property type="entry name" value="DUF4371 DOMAIN-CONTAINING PROTEIN"/>
    <property type="match status" value="1"/>
</dbReference>
<keyword evidence="2" id="KW-1185">Reference proteome</keyword>
<evidence type="ECO:0000256" key="1">
    <source>
        <dbReference type="SAM" id="MobiDB-lite"/>
    </source>
</evidence>
<dbReference type="AlphaFoldDB" id="A0AAJ7J861"/>
<dbReference type="KEGG" id="ccal:108629203"/>
<dbReference type="InterPro" id="IPR036397">
    <property type="entry name" value="RNaseH_sf"/>
</dbReference>
<dbReference type="PANTHER" id="PTHR33939">
    <property type="entry name" value="PROTEIN CBG22215"/>
    <property type="match status" value="1"/>
</dbReference>
<organism evidence="2 3">
    <name type="scientific">Ceratina calcarata</name>
    <dbReference type="NCBI Taxonomy" id="156304"/>
    <lineage>
        <taxon>Eukaryota</taxon>
        <taxon>Metazoa</taxon>
        <taxon>Ecdysozoa</taxon>
        <taxon>Arthropoda</taxon>
        <taxon>Hexapoda</taxon>
        <taxon>Insecta</taxon>
        <taxon>Pterygota</taxon>
        <taxon>Neoptera</taxon>
        <taxon>Endopterygota</taxon>
        <taxon>Hymenoptera</taxon>
        <taxon>Apocrita</taxon>
        <taxon>Aculeata</taxon>
        <taxon>Apoidea</taxon>
        <taxon>Anthophila</taxon>
        <taxon>Apidae</taxon>
        <taxon>Ceratina</taxon>
        <taxon>Zadontomerus</taxon>
    </lineage>
</organism>
<name>A0AAJ7J861_9HYME</name>
<proteinExistence type="predicted"/>
<dbReference type="GeneID" id="108629203"/>
<evidence type="ECO:0000313" key="2">
    <source>
        <dbReference type="Proteomes" id="UP000694925"/>
    </source>
</evidence>
<sequence length="496" mass="58128">MCQFPIEWIECSSVFQTYVVNQSFCEFRKFRIFPNIEYFLVLIVYCIEDLEIEKGSGKSSMPATKKNTSGKFVGSSQRMRIINLYKHMMSKKPIPRYKSMIIELMKETGIGKTTIQKTISEYKSTGRVTSPNRTRPRVKIFQKLSDEEVLSIRKKVHDCWFSREIPNVKKIWKAVNDDPQLPSFSESSMYRILKQLEFKCIIRCHNNALIEEDYIVAWRQQYIEDIQRYRTEGRPIYYLDETSINVADSPVKSELPISNPETSCNKDRLLIAHVGSSDGFLPGALLCCQSKTDSDDYLKEMNNYTFFTWFRKILPMLRDRAVIVMDDTPLHNMIIENYPNLDWKKNDIITWLIGKGEKLQSVHYVKVQLLKLVEKHKRPDDRNYVVDEFAKQFGHTVVRLPPYHWELNPIELAWAKIKEYIRAQSTMDMLPDVEHLVESAVKNVNAESWQNLIMHTTEVETKLRQLDYITDDMLDEGEPWMDNQSDDSGGIDSETE</sequence>
<dbReference type="Gene3D" id="3.30.420.10">
    <property type="entry name" value="Ribonuclease H-like superfamily/Ribonuclease H"/>
    <property type="match status" value="1"/>
</dbReference>
<dbReference type="Proteomes" id="UP000694925">
    <property type="component" value="Unplaced"/>
</dbReference>
<reference evidence="3" key="1">
    <citation type="submission" date="2025-08" db="UniProtKB">
        <authorList>
            <consortium name="RefSeq"/>
        </authorList>
    </citation>
    <scope>IDENTIFICATION</scope>
    <source>
        <tissue evidence="3">Whole body</tissue>
    </source>
</reference>
<evidence type="ECO:0000313" key="3">
    <source>
        <dbReference type="RefSeq" id="XP_017887183.2"/>
    </source>
</evidence>